<sequence length="81" mass="9551">MRLTRAQLFDKLHRAAVISMLGLTAYGALLLGLRTHRYFTYVRPMQQEKKRMVAEEMIAQEQLEKEAELMRRQQEAEKLVS</sequence>
<reference evidence="6" key="3">
    <citation type="submission" date="2023-01" db="EMBL/GenBank/DDBJ databases">
        <authorList>
            <person name="Patra A."/>
        </authorList>
    </citation>
    <scope>NUCLEOTIDE SEQUENCE</scope>
    <source>
        <strain evidence="6">Wonlab-2016</strain>
        <tissue evidence="6">Foot muscle</tissue>
    </source>
</reference>
<evidence type="ECO:0000256" key="2">
    <source>
        <dbReference type="ARBA" id="ARBA00022692"/>
    </source>
</evidence>
<keyword evidence="2 5" id="KW-0812">Transmembrane</keyword>
<organism evidence="6 8">
    <name type="scientific">Batillaria attramentaria</name>
    <dbReference type="NCBI Taxonomy" id="370345"/>
    <lineage>
        <taxon>Eukaryota</taxon>
        <taxon>Metazoa</taxon>
        <taxon>Spiralia</taxon>
        <taxon>Lophotrochozoa</taxon>
        <taxon>Mollusca</taxon>
        <taxon>Gastropoda</taxon>
        <taxon>Caenogastropoda</taxon>
        <taxon>Sorbeoconcha</taxon>
        <taxon>Cerithioidea</taxon>
        <taxon>Batillariidae</taxon>
        <taxon>Batillaria</taxon>
    </lineage>
</organism>
<protein>
    <submittedName>
        <fullName evidence="6">Uncharacterized protein</fullName>
    </submittedName>
</protein>
<evidence type="ECO:0000313" key="8">
    <source>
        <dbReference type="Proteomes" id="UP001519460"/>
    </source>
</evidence>
<keyword evidence="8" id="KW-1185">Reference proteome</keyword>
<dbReference type="InterPro" id="IPR029208">
    <property type="entry name" value="COX14"/>
</dbReference>
<keyword evidence="4 5" id="KW-0472">Membrane</keyword>
<dbReference type="Pfam" id="PF14880">
    <property type="entry name" value="COX14"/>
    <property type="match status" value="1"/>
</dbReference>
<evidence type="ECO:0000313" key="6">
    <source>
        <dbReference type="EMBL" id="KAK7480977.1"/>
    </source>
</evidence>
<dbReference type="AlphaFoldDB" id="A0ABD0K272"/>
<evidence type="ECO:0000256" key="5">
    <source>
        <dbReference type="SAM" id="Phobius"/>
    </source>
</evidence>
<evidence type="ECO:0000256" key="4">
    <source>
        <dbReference type="ARBA" id="ARBA00023136"/>
    </source>
</evidence>
<evidence type="ECO:0000256" key="3">
    <source>
        <dbReference type="ARBA" id="ARBA00022989"/>
    </source>
</evidence>
<accession>A0ABD0K272</accession>
<dbReference type="EMBL" id="JACVVK020000270">
    <property type="protein sequence ID" value="KAK7480977.1"/>
    <property type="molecule type" value="Genomic_DNA"/>
</dbReference>
<evidence type="ECO:0000256" key="1">
    <source>
        <dbReference type="ARBA" id="ARBA00004167"/>
    </source>
</evidence>
<dbReference type="GO" id="GO:0016020">
    <property type="term" value="C:membrane"/>
    <property type="evidence" value="ECO:0007669"/>
    <property type="project" value="UniProtKB-SubCell"/>
</dbReference>
<evidence type="ECO:0000313" key="7">
    <source>
        <dbReference type="EMBL" id="KAK7497580.1"/>
    </source>
</evidence>
<name>A0ABD0K272_9CAEN</name>
<proteinExistence type="predicted"/>
<comment type="caution">
    <text evidence="6">The sequence shown here is derived from an EMBL/GenBank/DDBJ whole genome shotgun (WGS) entry which is preliminary data.</text>
</comment>
<dbReference type="Proteomes" id="UP001519460">
    <property type="component" value="Unassembled WGS sequence"/>
</dbReference>
<gene>
    <name evidence="7" type="ORF">BaRGS_00011220</name>
    <name evidence="6" type="ORF">BaRGS_00027792</name>
</gene>
<comment type="subcellular location">
    <subcellularLocation>
        <location evidence="1">Membrane</location>
        <topology evidence="1">Single-pass membrane protein</topology>
    </subcellularLocation>
</comment>
<keyword evidence="3 5" id="KW-1133">Transmembrane helix</keyword>
<dbReference type="EMBL" id="JACVVK020000057">
    <property type="protein sequence ID" value="KAK7497580.1"/>
    <property type="molecule type" value="Genomic_DNA"/>
</dbReference>
<feature type="transmembrane region" description="Helical" evidence="5">
    <location>
        <begin position="12"/>
        <end position="33"/>
    </location>
</feature>
<reference evidence="6" key="1">
    <citation type="submission" date="2020-09" db="EMBL/GenBank/DDBJ databases">
        <authorList>
            <person name="Won Y."/>
        </authorList>
    </citation>
    <scope>NUCLEOTIDE SEQUENCE</scope>
    <source>
        <strain evidence="6">Wonlab-2016</strain>
        <tissue evidence="6">Foot muscle</tissue>
    </source>
</reference>
<reference evidence="6 8" key="2">
    <citation type="journal article" date="2023" name="Sci. Data">
        <title>Genome assembly of the Korean intertidal mud-creeper Batillaria attramentaria.</title>
        <authorList>
            <person name="Patra A.K."/>
            <person name="Ho P.T."/>
            <person name="Jun S."/>
            <person name="Lee S.J."/>
            <person name="Kim Y."/>
            <person name="Won Y.J."/>
        </authorList>
    </citation>
    <scope>NUCLEOTIDE SEQUENCE [LARGE SCALE GENOMIC DNA]</scope>
    <source>
        <strain evidence="6">Wonlab-2016</strain>
    </source>
</reference>